<dbReference type="AlphaFoldDB" id="A9KNH7"/>
<proteinExistence type="inferred from homology"/>
<evidence type="ECO:0000313" key="7">
    <source>
        <dbReference type="EMBL" id="ABX43094.1"/>
    </source>
</evidence>
<evidence type="ECO:0000256" key="5">
    <source>
        <dbReference type="SAM" id="MobiDB-lite"/>
    </source>
</evidence>
<feature type="signal peptide" evidence="6">
    <location>
        <begin position="1"/>
        <end position="25"/>
    </location>
</feature>
<sequence precursor="true">MRKSTQKFLSLGLSLALVFSLTACGSKNDGPKTEPTTAPTKGAENNGGATTTPEAPVSEVEKPSVITVMMDGTVFTEPNGRDQFEAALEAELGLDIQFTQPDHSGYYDAVGLTFAGSNWPDVVLLGGSYYTNYASAGLLADITEYWDNSELKASGRITNIDAMESIKIDGKLYGFTPARGNGCVTYVKKAWLDKAGLSVPTNYDEYLNMLKVFTESDMNDSGDPTNTYAVSAAGLIGNEAPYTNYLPEFYQDAYPDFMKDNSGKWIDGFSTDAMKSALQRLKDAYSAGYIDKESITNGTKDCRNKYFDDKFGVFTYWAGTWAANLKSSLESNGKDGELVVLPPIAELGNYLERQAPAWCITTKAANPAGIFKYFLEPMLDGGAVQTLWTYGVKGVHWDDKAETVKLTEEKQLTYTEGQFHMLPSLEKPDTLLTKNHIDPMLSFATFADNADPGIAAVNPVAKDAAEKFNSWAVPANVVVSNDTINEYNADLVDLRTQIVTKVVTGSMSVEDGMNEYTSQSADMVQEILDSLNN</sequence>
<dbReference type="GO" id="GO:0030313">
    <property type="term" value="C:cell envelope"/>
    <property type="evidence" value="ECO:0007669"/>
    <property type="project" value="UniProtKB-SubCell"/>
</dbReference>
<dbReference type="KEGG" id="cpy:Cphy_2733"/>
<dbReference type="eggNOG" id="COG1653">
    <property type="taxonomic scope" value="Bacteria"/>
</dbReference>
<comment type="similarity">
    <text evidence="2">Belongs to the bacterial solute-binding protein 1 family.</text>
</comment>
<accession>A9KNH7</accession>
<evidence type="ECO:0000256" key="4">
    <source>
        <dbReference type="ARBA" id="ARBA00022729"/>
    </source>
</evidence>
<keyword evidence="8" id="KW-1185">Reference proteome</keyword>
<evidence type="ECO:0000256" key="2">
    <source>
        <dbReference type="ARBA" id="ARBA00008520"/>
    </source>
</evidence>
<dbReference type="PROSITE" id="PS51257">
    <property type="entry name" value="PROKAR_LIPOPROTEIN"/>
    <property type="match status" value="1"/>
</dbReference>
<dbReference type="Gene3D" id="3.40.190.10">
    <property type="entry name" value="Periplasmic binding protein-like II"/>
    <property type="match status" value="2"/>
</dbReference>
<dbReference type="OrthoDB" id="2650856at2"/>
<dbReference type="InterPro" id="IPR050490">
    <property type="entry name" value="Bact_solute-bd_prot1"/>
</dbReference>
<gene>
    <name evidence="7" type="ordered locus">Cphy_2733</name>
</gene>
<evidence type="ECO:0000313" key="8">
    <source>
        <dbReference type="Proteomes" id="UP000000370"/>
    </source>
</evidence>
<dbReference type="Proteomes" id="UP000000370">
    <property type="component" value="Chromosome"/>
</dbReference>
<evidence type="ECO:0000256" key="1">
    <source>
        <dbReference type="ARBA" id="ARBA00004196"/>
    </source>
</evidence>
<dbReference type="STRING" id="357809.Cphy_2733"/>
<organism evidence="7 8">
    <name type="scientific">Lachnoclostridium phytofermentans (strain ATCC 700394 / DSM 18823 / ISDg)</name>
    <name type="common">Clostridium phytofermentans</name>
    <dbReference type="NCBI Taxonomy" id="357809"/>
    <lineage>
        <taxon>Bacteria</taxon>
        <taxon>Bacillati</taxon>
        <taxon>Bacillota</taxon>
        <taxon>Clostridia</taxon>
        <taxon>Lachnospirales</taxon>
        <taxon>Lachnospiraceae</taxon>
    </lineage>
</organism>
<dbReference type="SUPFAM" id="SSF53850">
    <property type="entry name" value="Periplasmic binding protein-like II"/>
    <property type="match status" value="1"/>
</dbReference>
<feature type="region of interest" description="Disordered" evidence="5">
    <location>
        <begin position="26"/>
        <end position="61"/>
    </location>
</feature>
<comment type="subcellular location">
    <subcellularLocation>
        <location evidence="1">Cell envelope</location>
    </subcellularLocation>
</comment>
<protein>
    <submittedName>
        <fullName evidence="7">Extracellular solute-binding protein family 1</fullName>
    </submittedName>
</protein>
<dbReference type="Pfam" id="PF13416">
    <property type="entry name" value="SBP_bac_8"/>
    <property type="match status" value="1"/>
</dbReference>
<dbReference type="PANTHER" id="PTHR43649:SF31">
    <property type="entry name" value="SN-GLYCEROL-3-PHOSPHATE-BINDING PERIPLASMIC PROTEIN UGPB"/>
    <property type="match status" value="1"/>
</dbReference>
<feature type="chain" id="PRO_5039425089" evidence="6">
    <location>
        <begin position="26"/>
        <end position="533"/>
    </location>
</feature>
<keyword evidence="4 6" id="KW-0732">Signal</keyword>
<dbReference type="PANTHER" id="PTHR43649">
    <property type="entry name" value="ARABINOSE-BINDING PROTEIN-RELATED"/>
    <property type="match status" value="1"/>
</dbReference>
<dbReference type="HOGENOM" id="CLU_510666_0_0_9"/>
<keyword evidence="3" id="KW-0813">Transport</keyword>
<reference evidence="8" key="1">
    <citation type="submission" date="2007-11" db="EMBL/GenBank/DDBJ databases">
        <title>Complete genome sequence of Clostridium phytofermentans ISDg.</title>
        <authorList>
            <person name="Leschine S.B."/>
            <person name="Warnick T.A."/>
            <person name="Blanchard J.L."/>
            <person name="Schnell D.J."/>
            <person name="Petit E.L."/>
            <person name="LaTouf W.G."/>
            <person name="Copeland A."/>
            <person name="Lucas S."/>
            <person name="Lapidus A."/>
            <person name="Barry K."/>
            <person name="Glavina del Rio T."/>
            <person name="Dalin E."/>
            <person name="Tice H."/>
            <person name="Pitluck S."/>
            <person name="Kiss H."/>
            <person name="Brettin T."/>
            <person name="Bruce D."/>
            <person name="Detter J.C."/>
            <person name="Han C."/>
            <person name="Kuske C."/>
            <person name="Schmutz J."/>
            <person name="Larimer F."/>
            <person name="Land M."/>
            <person name="Hauser L."/>
            <person name="Kyrpides N."/>
            <person name="Kim E.A."/>
            <person name="Richardson P."/>
        </authorList>
    </citation>
    <scope>NUCLEOTIDE SEQUENCE [LARGE SCALE GENOMIC DNA]</scope>
    <source>
        <strain evidence="8">ATCC 700394 / DSM 18823 / ISDg</strain>
    </source>
</reference>
<dbReference type="RefSeq" id="WP_012200745.1">
    <property type="nucleotide sequence ID" value="NC_010001.1"/>
</dbReference>
<dbReference type="EMBL" id="CP000885">
    <property type="protein sequence ID" value="ABX43094.1"/>
    <property type="molecule type" value="Genomic_DNA"/>
</dbReference>
<evidence type="ECO:0000256" key="6">
    <source>
        <dbReference type="SAM" id="SignalP"/>
    </source>
</evidence>
<name>A9KNH7_LACP7</name>
<evidence type="ECO:0000256" key="3">
    <source>
        <dbReference type="ARBA" id="ARBA00022448"/>
    </source>
</evidence>
<dbReference type="InterPro" id="IPR006059">
    <property type="entry name" value="SBP"/>
</dbReference>